<evidence type="ECO:0000313" key="3">
    <source>
        <dbReference type="Proteomes" id="UP000799437"/>
    </source>
</evidence>
<evidence type="ECO:0000313" key="2">
    <source>
        <dbReference type="EMBL" id="KAF2762837.1"/>
    </source>
</evidence>
<organism evidence="2 3">
    <name type="scientific">Pseudovirgaria hyperparasitica</name>
    <dbReference type="NCBI Taxonomy" id="470096"/>
    <lineage>
        <taxon>Eukaryota</taxon>
        <taxon>Fungi</taxon>
        <taxon>Dikarya</taxon>
        <taxon>Ascomycota</taxon>
        <taxon>Pezizomycotina</taxon>
        <taxon>Dothideomycetes</taxon>
        <taxon>Dothideomycetes incertae sedis</taxon>
        <taxon>Acrospermales</taxon>
        <taxon>Acrospermaceae</taxon>
        <taxon>Pseudovirgaria</taxon>
    </lineage>
</organism>
<feature type="compositionally biased region" description="Basic and acidic residues" evidence="1">
    <location>
        <begin position="41"/>
        <end position="51"/>
    </location>
</feature>
<dbReference type="AlphaFoldDB" id="A0A6A6WKY2"/>
<name>A0A6A6WKY2_9PEZI</name>
<proteinExistence type="predicted"/>
<accession>A0A6A6WKY2</accession>
<keyword evidence="3" id="KW-1185">Reference proteome</keyword>
<gene>
    <name evidence="2" type="ORF">EJ05DRAFT_495692</name>
</gene>
<feature type="region of interest" description="Disordered" evidence="1">
    <location>
        <begin position="112"/>
        <end position="141"/>
    </location>
</feature>
<evidence type="ECO:0000256" key="1">
    <source>
        <dbReference type="SAM" id="MobiDB-lite"/>
    </source>
</evidence>
<feature type="region of interest" description="Disordered" evidence="1">
    <location>
        <begin position="1"/>
        <end position="72"/>
    </location>
</feature>
<reference evidence="2" key="1">
    <citation type="journal article" date="2020" name="Stud. Mycol.">
        <title>101 Dothideomycetes genomes: a test case for predicting lifestyles and emergence of pathogens.</title>
        <authorList>
            <person name="Haridas S."/>
            <person name="Albert R."/>
            <person name="Binder M."/>
            <person name="Bloem J."/>
            <person name="Labutti K."/>
            <person name="Salamov A."/>
            <person name="Andreopoulos B."/>
            <person name="Baker S."/>
            <person name="Barry K."/>
            <person name="Bills G."/>
            <person name="Bluhm B."/>
            <person name="Cannon C."/>
            <person name="Castanera R."/>
            <person name="Culley D."/>
            <person name="Daum C."/>
            <person name="Ezra D."/>
            <person name="Gonzalez J."/>
            <person name="Henrissat B."/>
            <person name="Kuo A."/>
            <person name="Liang C."/>
            <person name="Lipzen A."/>
            <person name="Lutzoni F."/>
            <person name="Magnuson J."/>
            <person name="Mondo S."/>
            <person name="Nolan M."/>
            <person name="Ohm R."/>
            <person name="Pangilinan J."/>
            <person name="Park H.-J."/>
            <person name="Ramirez L."/>
            <person name="Alfaro M."/>
            <person name="Sun H."/>
            <person name="Tritt A."/>
            <person name="Yoshinaga Y."/>
            <person name="Zwiers L.-H."/>
            <person name="Turgeon B."/>
            <person name="Goodwin S."/>
            <person name="Spatafora J."/>
            <person name="Crous P."/>
            <person name="Grigoriev I."/>
        </authorList>
    </citation>
    <scope>NUCLEOTIDE SEQUENCE</scope>
    <source>
        <strain evidence="2">CBS 121739</strain>
    </source>
</reference>
<feature type="compositionally biased region" description="Low complexity" evidence="1">
    <location>
        <begin position="112"/>
        <end position="125"/>
    </location>
</feature>
<dbReference type="RefSeq" id="XP_033605288.1">
    <property type="nucleotide sequence ID" value="XM_033746278.1"/>
</dbReference>
<dbReference type="Proteomes" id="UP000799437">
    <property type="component" value="Unassembled WGS sequence"/>
</dbReference>
<dbReference type="EMBL" id="ML996565">
    <property type="protein sequence ID" value="KAF2762837.1"/>
    <property type="molecule type" value="Genomic_DNA"/>
</dbReference>
<protein>
    <submittedName>
        <fullName evidence="2">Uncharacterized protein</fullName>
    </submittedName>
</protein>
<dbReference type="GeneID" id="54487332"/>
<sequence>MAKAVKKSARSTPRFIVQTQASHPRPDPEYTEPNSAGKRKANAEAVKETIRPKSARITTKPTNAKKADKDPNNDIQMKQINATEDTREFRKVTYAATSGVLSPYFTTHLTAPSSTTTPLDALPTTPATPPPPPTTIIADRSDRAIRTSTKILYLLHHTLTPTQVKVLYAQSTSISEPSQIADTDPCLALFAARSTALTNHWTTQILHKYSRAKVRCALGVSKKQAGRDISALTDEERRYFWQMLWEGTGEEKEKEKEARGEETEEEESVLRIFLKPVAEVVDWECVFRGETNEKRMTERDKEAVVLNREYLRETFLYAMDITYMCYFDGGKKGKASKEDCARMEELWEKWPGDVAKRRPGLDTLVVLPGLGMQFELL</sequence>